<feature type="compositionally biased region" description="Basic and acidic residues" evidence="1">
    <location>
        <begin position="477"/>
        <end position="492"/>
    </location>
</feature>
<dbReference type="InterPro" id="IPR006429">
    <property type="entry name" value="Phage_lambda_portal"/>
</dbReference>
<dbReference type="EMBL" id="JBBMFO010000001">
    <property type="protein sequence ID" value="MEQ2400142.1"/>
    <property type="molecule type" value="Genomic_DNA"/>
</dbReference>
<proteinExistence type="predicted"/>
<gene>
    <name evidence="2" type="ORF">WMO19_00835</name>
</gene>
<evidence type="ECO:0000313" key="2">
    <source>
        <dbReference type="EMBL" id="MEQ2400142.1"/>
    </source>
</evidence>
<accession>A0ABV1CBE6</accession>
<sequence length="492" mass="55211">MKILDVFRPKKVENSGYGNHGANTIKKSLIGWMSYSGSPKEDIDDNIELLRERSRDLYMGGAPIATGAIKTIRTNVVGGGLRLKARLDTDVLKLTDNEAEEKERQIEREFALWSESKLCDAEKKNNFYELQQLALLSQLLSGDAFVLLPAIQKHKFPYQISVQLIESDRVRTPNSKTYDKNIVSGIEFGKYGEPVAYYFCRKHPGATSSIFGEKYDRIPAYGRKTGLANVIHIMESERPGQTRGVPVLASVIEPLKQLGRYTDAELMAAVINGMFTVFIEMEQENYQEPMLGESIPEDQRIDEGDPNAIELGNGAVVQLGPGEKAKEVNPGRPNTAFDGFVSSICKQMGASLEIPYDLLMKQFDSSYSASRAALLEAWKMFKMRREWFISDFCQPIYEQWLTEAVAKGRIDAPGFFDDPIIHKAYCGSEWSGPTQGQLDPLKEVNAAARRVEEGFSTRSRETTELTGGDYYQNMRQSKKEERLRGGGEGENN</sequence>
<feature type="compositionally biased region" description="Basic and acidic residues" evidence="1">
    <location>
        <begin position="453"/>
        <end position="463"/>
    </location>
</feature>
<dbReference type="Pfam" id="PF05136">
    <property type="entry name" value="Phage_portal_2"/>
    <property type="match status" value="1"/>
</dbReference>
<dbReference type="NCBIfam" id="TIGR01539">
    <property type="entry name" value="portal_lambda"/>
    <property type="match status" value="1"/>
</dbReference>
<organism evidence="2 3">
    <name type="scientific">Peptoniphilus hominis</name>
    <name type="common">ex Hitch et al. 2025</name>
    <dbReference type="NCBI Taxonomy" id="3133174"/>
    <lineage>
        <taxon>Bacteria</taxon>
        <taxon>Bacillati</taxon>
        <taxon>Bacillota</taxon>
        <taxon>Tissierellia</taxon>
        <taxon>Tissierellales</taxon>
        <taxon>Peptoniphilaceae</taxon>
        <taxon>Peptoniphilus</taxon>
    </lineage>
</organism>
<keyword evidence="3" id="KW-1185">Reference proteome</keyword>
<evidence type="ECO:0000256" key="1">
    <source>
        <dbReference type="SAM" id="MobiDB-lite"/>
    </source>
</evidence>
<protein>
    <submittedName>
        <fullName evidence="2">Phage portal protein</fullName>
    </submittedName>
</protein>
<dbReference type="RefSeq" id="WP_349169817.1">
    <property type="nucleotide sequence ID" value="NZ_JBBMFO010000001.1"/>
</dbReference>
<evidence type="ECO:0000313" key="3">
    <source>
        <dbReference type="Proteomes" id="UP001447979"/>
    </source>
</evidence>
<name>A0ABV1CBE6_9FIRM</name>
<comment type="caution">
    <text evidence="2">The sequence shown here is derived from an EMBL/GenBank/DDBJ whole genome shotgun (WGS) entry which is preliminary data.</text>
</comment>
<feature type="region of interest" description="Disordered" evidence="1">
    <location>
        <begin position="453"/>
        <end position="492"/>
    </location>
</feature>
<dbReference type="Proteomes" id="UP001447979">
    <property type="component" value="Unassembled WGS sequence"/>
</dbReference>
<reference evidence="2 3" key="1">
    <citation type="submission" date="2024-03" db="EMBL/GenBank/DDBJ databases">
        <title>Human intestinal bacterial collection.</title>
        <authorList>
            <person name="Pauvert C."/>
            <person name="Hitch T.C.A."/>
            <person name="Clavel T."/>
        </authorList>
    </citation>
    <scope>NUCLEOTIDE SEQUENCE [LARGE SCALE GENOMIC DNA]</scope>
    <source>
        <strain evidence="2 3">CLA-SR-H025</strain>
    </source>
</reference>